<reference evidence="9 10" key="1">
    <citation type="submission" date="2018-08" db="EMBL/GenBank/DDBJ databases">
        <title>Aeromicrobium sp. M2KJ-4, whole genome shotgun sequence.</title>
        <authorList>
            <person name="Tuo L."/>
        </authorList>
    </citation>
    <scope>NUCLEOTIDE SEQUENCE [LARGE SCALE GENOMIC DNA]</scope>
    <source>
        <strain evidence="9 10">M2KJ-4</strain>
    </source>
</reference>
<keyword evidence="10" id="KW-1185">Reference proteome</keyword>
<dbReference type="Proteomes" id="UP000265581">
    <property type="component" value="Unassembled WGS sequence"/>
</dbReference>
<evidence type="ECO:0000313" key="9">
    <source>
        <dbReference type="EMBL" id="REK70427.1"/>
    </source>
</evidence>
<evidence type="ECO:0000256" key="3">
    <source>
        <dbReference type="ARBA" id="ARBA00014701"/>
    </source>
</evidence>
<gene>
    <name evidence="9" type="ORF">DX116_14910</name>
</gene>
<organism evidence="9 10">
    <name type="scientific">Aeromicrobium endophyticum</name>
    <dbReference type="NCBI Taxonomy" id="2292704"/>
    <lineage>
        <taxon>Bacteria</taxon>
        <taxon>Bacillati</taxon>
        <taxon>Actinomycetota</taxon>
        <taxon>Actinomycetes</taxon>
        <taxon>Propionibacteriales</taxon>
        <taxon>Nocardioidaceae</taxon>
        <taxon>Aeromicrobium</taxon>
    </lineage>
</organism>
<keyword evidence="7" id="KW-0067">ATP-binding</keyword>
<dbReference type="EMBL" id="QUBR01000002">
    <property type="protein sequence ID" value="REK70427.1"/>
    <property type="molecule type" value="Genomic_DNA"/>
</dbReference>
<dbReference type="GO" id="GO:0004340">
    <property type="term" value="F:glucokinase activity"/>
    <property type="evidence" value="ECO:0007669"/>
    <property type="project" value="UniProtKB-EC"/>
</dbReference>
<dbReference type="GO" id="GO:0006096">
    <property type="term" value="P:glycolytic process"/>
    <property type="evidence" value="ECO:0007669"/>
    <property type="project" value="InterPro"/>
</dbReference>
<evidence type="ECO:0000256" key="5">
    <source>
        <dbReference type="ARBA" id="ARBA00022741"/>
    </source>
</evidence>
<proteinExistence type="inferred from homology"/>
<dbReference type="InterPro" id="IPR049874">
    <property type="entry name" value="ROK_cs"/>
</dbReference>
<dbReference type="AlphaFoldDB" id="A0A371P3A2"/>
<dbReference type="InterPro" id="IPR004654">
    <property type="entry name" value="ROK_glcA"/>
</dbReference>
<keyword evidence="5" id="KW-0547">Nucleotide-binding</keyword>
<dbReference type="GO" id="GO:0005524">
    <property type="term" value="F:ATP binding"/>
    <property type="evidence" value="ECO:0007669"/>
    <property type="project" value="UniProtKB-KW"/>
</dbReference>
<dbReference type="InterPro" id="IPR000600">
    <property type="entry name" value="ROK"/>
</dbReference>
<evidence type="ECO:0000313" key="10">
    <source>
        <dbReference type="Proteomes" id="UP000265581"/>
    </source>
</evidence>
<dbReference type="OrthoDB" id="9810372at2"/>
<evidence type="ECO:0000256" key="1">
    <source>
        <dbReference type="ARBA" id="ARBA00006479"/>
    </source>
</evidence>
<accession>A0A371P3A2</accession>
<keyword evidence="6" id="KW-0418">Kinase</keyword>
<dbReference type="GO" id="GO:0005737">
    <property type="term" value="C:cytoplasm"/>
    <property type="evidence" value="ECO:0007669"/>
    <property type="project" value="InterPro"/>
</dbReference>
<dbReference type="PROSITE" id="PS01125">
    <property type="entry name" value="ROK"/>
    <property type="match status" value="1"/>
</dbReference>
<dbReference type="NCBIfam" id="TIGR00744">
    <property type="entry name" value="ROK_glcA_fam"/>
    <property type="match status" value="1"/>
</dbReference>
<evidence type="ECO:0000256" key="6">
    <source>
        <dbReference type="ARBA" id="ARBA00022777"/>
    </source>
</evidence>
<protein>
    <recommendedName>
        <fullName evidence="3">Glucokinase</fullName>
        <ecNumber evidence="2">2.7.1.2</ecNumber>
    </recommendedName>
    <alternativeName>
        <fullName evidence="8">Glucose kinase</fullName>
    </alternativeName>
</protein>
<sequence>MTLAIGVDIGGTKIAAGLVSEAGDILDSVAEPTPADATKIPAVVADLVERLTGDEKASGIGIGAAGFVGEDRSTVRFAPNIDWREEPLGEHVAALVDLPVVVENDANAAAWGEFRFGAGEDTDDLLLITVGTGIGGGIVHRGQLFRGGFGVAAEIGHMRIVPDGILCGCGQRGCYEQYGSGSALVRDARERVTNGDPGSEAIAALGGGDLSRITGPAVTKLAQEGDPMAVDLLADLGRWIGEGAAVLATILDPSVIAIGGGVGAAGDLLMTHLVEAFETHLPARAHRPQAALRLAALGNEAGIIGAADLARTEPATSTPTTATRGA</sequence>
<dbReference type="PANTHER" id="PTHR18964">
    <property type="entry name" value="ROK (REPRESSOR, ORF, KINASE) FAMILY"/>
    <property type="match status" value="1"/>
</dbReference>
<dbReference type="InterPro" id="IPR043129">
    <property type="entry name" value="ATPase_NBD"/>
</dbReference>
<name>A0A371P3A2_9ACTN</name>
<keyword evidence="4" id="KW-0808">Transferase</keyword>
<dbReference type="EC" id="2.7.1.2" evidence="2"/>
<evidence type="ECO:0000256" key="7">
    <source>
        <dbReference type="ARBA" id="ARBA00022840"/>
    </source>
</evidence>
<comment type="caution">
    <text evidence="9">The sequence shown here is derived from an EMBL/GenBank/DDBJ whole genome shotgun (WGS) entry which is preliminary data.</text>
</comment>
<dbReference type="RefSeq" id="WP_119705020.1">
    <property type="nucleotide sequence ID" value="NZ_JBHSOI010000002.1"/>
</dbReference>
<evidence type="ECO:0000256" key="2">
    <source>
        <dbReference type="ARBA" id="ARBA00012323"/>
    </source>
</evidence>
<comment type="similarity">
    <text evidence="1">Belongs to the ROK (NagC/XylR) family.</text>
</comment>
<dbReference type="Pfam" id="PF00480">
    <property type="entry name" value="ROK"/>
    <property type="match status" value="1"/>
</dbReference>
<evidence type="ECO:0000256" key="8">
    <source>
        <dbReference type="ARBA" id="ARBA00032386"/>
    </source>
</evidence>
<dbReference type="Gene3D" id="3.30.420.40">
    <property type="match status" value="2"/>
</dbReference>
<dbReference type="PANTHER" id="PTHR18964:SF173">
    <property type="entry name" value="GLUCOKINASE"/>
    <property type="match status" value="1"/>
</dbReference>
<dbReference type="SUPFAM" id="SSF53067">
    <property type="entry name" value="Actin-like ATPase domain"/>
    <property type="match status" value="1"/>
</dbReference>
<evidence type="ECO:0000256" key="4">
    <source>
        <dbReference type="ARBA" id="ARBA00022679"/>
    </source>
</evidence>